<proteinExistence type="predicted"/>
<feature type="domain" description="HTH tetR-type" evidence="5">
    <location>
        <begin position="1"/>
        <end position="55"/>
    </location>
</feature>
<feature type="DNA-binding region" description="H-T-H motif" evidence="4">
    <location>
        <begin position="18"/>
        <end position="37"/>
    </location>
</feature>
<gene>
    <name evidence="6" type="ORF">ACFSKW_52185</name>
</gene>
<dbReference type="Proteomes" id="UP001597368">
    <property type="component" value="Unassembled WGS sequence"/>
</dbReference>
<evidence type="ECO:0000256" key="2">
    <source>
        <dbReference type="ARBA" id="ARBA00023125"/>
    </source>
</evidence>
<dbReference type="PRINTS" id="PR00455">
    <property type="entry name" value="HTHTETR"/>
</dbReference>
<sequence>MLAAARVLFVGQGYAATTMQAIATEAGVAVQTLYFTFATKRAILKELLDVEIAGDSAPLATLDRPWVAEAMAAPPVEQIQLLVTATARIHARVSPVLEVVRSAAAVDPEIAELWQTNIGQRHAVMATFAGALAAKTTLRNGMEALRAADILLAILAPEAYHLLVRERGWSEESWQSWAADALVRQLLPDQDTLAQAPAGRPAKDDHRSSQR</sequence>
<organism evidence="6 7">
    <name type="scientific">Nonomuraea mangrovi</name>
    <dbReference type="NCBI Taxonomy" id="2316207"/>
    <lineage>
        <taxon>Bacteria</taxon>
        <taxon>Bacillati</taxon>
        <taxon>Actinomycetota</taxon>
        <taxon>Actinomycetes</taxon>
        <taxon>Streptosporangiales</taxon>
        <taxon>Streptosporangiaceae</taxon>
        <taxon>Nonomuraea</taxon>
    </lineage>
</organism>
<keyword evidence="7" id="KW-1185">Reference proteome</keyword>
<evidence type="ECO:0000259" key="5">
    <source>
        <dbReference type="PROSITE" id="PS50977"/>
    </source>
</evidence>
<keyword evidence="3" id="KW-0804">Transcription</keyword>
<evidence type="ECO:0000256" key="3">
    <source>
        <dbReference type="ARBA" id="ARBA00023163"/>
    </source>
</evidence>
<dbReference type="PANTHER" id="PTHR30055">
    <property type="entry name" value="HTH-TYPE TRANSCRIPTIONAL REGULATOR RUTR"/>
    <property type="match status" value="1"/>
</dbReference>
<evidence type="ECO:0000313" key="6">
    <source>
        <dbReference type="EMBL" id="MFD1940048.1"/>
    </source>
</evidence>
<dbReference type="Gene3D" id="1.10.357.10">
    <property type="entry name" value="Tetracycline Repressor, domain 2"/>
    <property type="match status" value="1"/>
</dbReference>
<dbReference type="PROSITE" id="PS50977">
    <property type="entry name" value="HTH_TETR_2"/>
    <property type="match status" value="1"/>
</dbReference>
<comment type="caution">
    <text evidence="6">The sequence shown here is derived from an EMBL/GenBank/DDBJ whole genome shotgun (WGS) entry which is preliminary data.</text>
</comment>
<dbReference type="PANTHER" id="PTHR30055:SF234">
    <property type="entry name" value="HTH-TYPE TRANSCRIPTIONAL REGULATOR BETI"/>
    <property type="match status" value="1"/>
</dbReference>
<reference evidence="7" key="1">
    <citation type="journal article" date="2019" name="Int. J. Syst. Evol. Microbiol.">
        <title>The Global Catalogue of Microorganisms (GCM) 10K type strain sequencing project: providing services to taxonomists for standard genome sequencing and annotation.</title>
        <authorList>
            <consortium name="The Broad Institute Genomics Platform"/>
            <consortium name="The Broad Institute Genome Sequencing Center for Infectious Disease"/>
            <person name="Wu L."/>
            <person name="Ma J."/>
        </authorList>
    </citation>
    <scope>NUCLEOTIDE SEQUENCE [LARGE SCALE GENOMIC DNA]</scope>
    <source>
        <strain evidence="7">ICMP 6774ER</strain>
    </source>
</reference>
<dbReference type="RefSeq" id="WP_379582901.1">
    <property type="nucleotide sequence ID" value="NZ_JBHUFV010000103.1"/>
</dbReference>
<keyword evidence="2 4" id="KW-0238">DNA-binding</keyword>
<dbReference type="InterPro" id="IPR009057">
    <property type="entry name" value="Homeodomain-like_sf"/>
</dbReference>
<accession>A0ABW4TFE6</accession>
<evidence type="ECO:0000256" key="4">
    <source>
        <dbReference type="PROSITE-ProRule" id="PRU00335"/>
    </source>
</evidence>
<keyword evidence="1" id="KW-0805">Transcription regulation</keyword>
<dbReference type="InterPro" id="IPR050109">
    <property type="entry name" value="HTH-type_TetR-like_transc_reg"/>
</dbReference>
<evidence type="ECO:0000313" key="7">
    <source>
        <dbReference type="Proteomes" id="UP001597368"/>
    </source>
</evidence>
<evidence type="ECO:0000256" key="1">
    <source>
        <dbReference type="ARBA" id="ARBA00023015"/>
    </source>
</evidence>
<dbReference type="Pfam" id="PF00440">
    <property type="entry name" value="TetR_N"/>
    <property type="match status" value="1"/>
</dbReference>
<dbReference type="EMBL" id="JBHUFV010000103">
    <property type="protein sequence ID" value="MFD1940048.1"/>
    <property type="molecule type" value="Genomic_DNA"/>
</dbReference>
<name>A0ABW4TFE6_9ACTN</name>
<dbReference type="SUPFAM" id="SSF46689">
    <property type="entry name" value="Homeodomain-like"/>
    <property type="match status" value="1"/>
</dbReference>
<protein>
    <submittedName>
        <fullName evidence="6">TetR/AcrR family transcriptional regulator</fullName>
    </submittedName>
</protein>
<dbReference type="Gene3D" id="1.10.10.60">
    <property type="entry name" value="Homeodomain-like"/>
    <property type="match status" value="1"/>
</dbReference>
<dbReference type="InterPro" id="IPR001647">
    <property type="entry name" value="HTH_TetR"/>
</dbReference>